<gene>
    <name evidence="2" type="ORF">ABZ931_32550</name>
</gene>
<keyword evidence="3" id="KW-1185">Reference proteome</keyword>
<dbReference type="Proteomes" id="UP001551189">
    <property type="component" value="Unassembled WGS sequence"/>
</dbReference>
<evidence type="ECO:0000313" key="2">
    <source>
        <dbReference type="EMBL" id="MEU6805694.1"/>
    </source>
</evidence>
<evidence type="ECO:0008006" key="4">
    <source>
        <dbReference type="Google" id="ProtNLM"/>
    </source>
</evidence>
<reference evidence="2 3" key="1">
    <citation type="submission" date="2024-06" db="EMBL/GenBank/DDBJ databases">
        <title>The Natural Products Discovery Center: Release of the First 8490 Sequenced Strains for Exploring Actinobacteria Biosynthetic Diversity.</title>
        <authorList>
            <person name="Kalkreuter E."/>
            <person name="Kautsar S.A."/>
            <person name="Yang D."/>
            <person name="Bader C.D."/>
            <person name="Teijaro C.N."/>
            <person name="Fluegel L."/>
            <person name="Davis C.M."/>
            <person name="Simpson J.R."/>
            <person name="Lauterbach L."/>
            <person name="Steele A.D."/>
            <person name="Gui C."/>
            <person name="Meng S."/>
            <person name="Li G."/>
            <person name="Viehrig K."/>
            <person name="Ye F."/>
            <person name="Su P."/>
            <person name="Kiefer A.F."/>
            <person name="Nichols A."/>
            <person name="Cepeda A.J."/>
            <person name="Yan W."/>
            <person name="Fan B."/>
            <person name="Jiang Y."/>
            <person name="Adhikari A."/>
            <person name="Zheng C.-J."/>
            <person name="Schuster L."/>
            <person name="Cowan T.M."/>
            <person name="Smanski M.J."/>
            <person name="Chevrette M.G."/>
            <person name="De Carvalho L.P.S."/>
            <person name="Shen B."/>
        </authorList>
    </citation>
    <scope>NUCLEOTIDE SEQUENCE [LARGE SCALE GENOMIC DNA]</scope>
    <source>
        <strain evidence="2 3">NPDC046851</strain>
    </source>
</reference>
<dbReference type="RefSeq" id="WP_359700730.1">
    <property type="nucleotide sequence ID" value="NZ_JBEYXT010000227.1"/>
</dbReference>
<protein>
    <recommendedName>
        <fullName evidence="4">Secreted protein</fullName>
    </recommendedName>
</protein>
<comment type="caution">
    <text evidence="2">The sequence shown here is derived from an EMBL/GenBank/DDBJ whole genome shotgun (WGS) entry which is preliminary data.</text>
</comment>
<accession>A0ABV3B8B1</accession>
<organism evidence="2 3">
    <name type="scientific">Streptomyces neyagawaensis</name>
    <dbReference type="NCBI Taxonomy" id="42238"/>
    <lineage>
        <taxon>Bacteria</taxon>
        <taxon>Bacillati</taxon>
        <taxon>Actinomycetota</taxon>
        <taxon>Actinomycetes</taxon>
        <taxon>Kitasatosporales</taxon>
        <taxon>Streptomycetaceae</taxon>
        <taxon>Streptomyces</taxon>
    </lineage>
</organism>
<sequence>MSRRQVLSVAVLVTVLGWSVVLVAVGQPAAAAAVVPTLVLSAEQVVTAMTGGAGPVAGGPGPVAGGVPGPVAGGRPGTVTAGRGPVAADEERLG</sequence>
<feature type="compositionally biased region" description="Gly residues" evidence="1">
    <location>
        <begin position="60"/>
        <end position="76"/>
    </location>
</feature>
<evidence type="ECO:0000313" key="3">
    <source>
        <dbReference type="Proteomes" id="UP001551189"/>
    </source>
</evidence>
<feature type="region of interest" description="Disordered" evidence="1">
    <location>
        <begin position="60"/>
        <end position="94"/>
    </location>
</feature>
<proteinExistence type="predicted"/>
<evidence type="ECO:0000256" key="1">
    <source>
        <dbReference type="SAM" id="MobiDB-lite"/>
    </source>
</evidence>
<name>A0ABV3B8B1_9ACTN</name>
<dbReference type="EMBL" id="JBEYXT010000227">
    <property type="protein sequence ID" value="MEU6805694.1"/>
    <property type="molecule type" value="Genomic_DNA"/>
</dbReference>